<feature type="chain" id="PRO_5045597648" description="Hemagglutinin" evidence="2">
    <location>
        <begin position="23"/>
        <end position="380"/>
    </location>
</feature>
<evidence type="ECO:0000256" key="1">
    <source>
        <dbReference type="SAM" id="MobiDB-lite"/>
    </source>
</evidence>
<name>A0ABR9PPK5_9BACT</name>
<comment type="caution">
    <text evidence="3">The sequence shown here is derived from an EMBL/GenBank/DDBJ whole genome shotgun (WGS) entry which is preliminary data.</text>
</comment>
<accession>A0ABR9PPK5</accession>
<dbReference type="InterPro" id="IPR015919">
    <property type="entry name" value="Cadherin-like_sf"/>
</dbReference>
<dbReference type="Gene3D" id="2.60.40.10">
    <property type="entry name" value="Immunoglobulins"/>
    <property type="match status" value="3"/>
</dbReference>
<dbReference type="InterPro" id="IPR013783">
    <property type="entry name" value="Ig-like_fold"/>
</dbReference>
<proteinExistence type="predicted"/>
<reference evidence="3 4" key="1">
    <citation type="submission" date="2020-02" db="EMBL/GenBank/DDBJ databases">
        <authorList>
            <person name="Babadi Z.K."/>
            <person name="Risdian C."/>
            <person name="Ebrahimipour G.H."/>
            <person name="Wink J."/>
        </authorList>
    </citation>
    <scope>NUCLEOTIDE SEQUENCE [LARGE SCALE GENOMIC DNA]</scope>
    <source>
        <strain evidence="3 4">ZKHCc1 1396</strain>
    </source>
</reference>
<evidence type="ECO:0008006" key="5">
    <source>
        <dbReference type="Google" id="ProtNLM"/>
    </source>
</evidence>
<gene>
    <name evidence="3" type="ORF">G4177_16985</name>
</gene>
<keyword evidence="2" id="KW-0732">Signal</keyword>
<protein>
    <recommendedName>
        <fullName evidence="5">Hemagglutinin</fullName>
    </recommendedName>
</protein>
<dbReference type="Proteomes" id="UP001516472">
    <property type="component" value="Unassembled WGS sequence"/>
</dbReference>
<feature type="compositionally biased region" description="Low complexity" evidence="1">
    <location>
        <begin position="72"/>
        <end position="92"/>
    </location>
</feature>
<dbReference type="EMBL" id="JAAIYO010000004">
    <property type="protein sequence ID" value="MBE4749861.1"/>
    <property type="molecule type" value="Genomic_DNA"/>
</dbReference>
<feature type="region of interest" description="Disordered" evidence="1">
    <location>
        <begin position="62"/>
        <end position="115"/>
    </location>
</feature>
<keyword evidence="4" id="KW-1185">Reference proteome</keyword>
<dbReference type="PROSITE" id="PS51257">
    <property type="entry name" value="PROKAR_LIPOPROTEIN"/>
    <property type="match status" value="1"/>
</dbReference>
<sequence length="380" mass="38777">MRTLRATLLGALLLAVQACSFAPDLSRFAACDAPGGCPSGTSCLASENRCLPACGEGRQCDPSVNEEDAGTEQDGGTTADAGTEDAGTVDAGSVDAGMEDAGSADAGTTPDAGPPALALESTLLLGGTETVFYSAQLQARGGTPPYTFNATAQFPAGFSLGTGGLLSGIPSRAGDIFFPVEVIDSSTPVKRASGSLRLGVRSVLRLAGPAPLADAPRRNPYTETASATGGKAPYRFALAPEQSLPAGLTMTANGGFEGTTEQDGMQTFTLVVTDSDTPPQSATRTLSIAIADVTAFVKLLSRGVPDGRVGSDYAYVFQTISGTNSFTWSIKDGALPPGILLDRQKGVLSGKPTVAGDFTFMLGVQDLLGSTQQSYTLHVD</sequence>
<dbReference type="RefSeq" id="WP_193349323.1">
    <property type="nucleotide sequence ID" value="NZ_CBCSIP010000008.1"/>
</dbReference>
<evidence type="ECO:0000313" key="3">
    <source>
        <dbReference type="EMBL" id="MBE4749861.1"/>
    </source>
</evidence>
<feature type="signal peptide" evidence="2">
    <location>
        <begin position="1"/>
        <end position="22"/>
    </location>
</feature>
<evidence type="ECO:0000313" key="4">
    <source>
        <dbReference type="Proteomes" id="UP001516472"/>
    </source>
</evidence>
<dbReference type="SUPFAM" id="SSF49313">
    <property type="entry name" value="Cadherin-like"/>
    <property type="match status" value="2"/>
</dbReference>
<evidence type="ECO:0000256" key="2">
    <source>
        <dbReference type="SAM" id="SignalP"/>
    </source>
</evidence>
<dbReference type="Pfam" id="PF05345">
    <property type="entry name" value="He_PIG"/>
    <property type="match status" value="2"/>
</dbReference>
<organism evidence="3 4">
    <name type="scientific">Corallococcus soli</name>
    <dbReference type="NCBI Taxonomy" id="2710757"/>
    <lineage>
        <taxon>Bacteria</taxon>
        <taxon>Pseudomonadati</taxon>
        <taxon>Myxococcota</taxon>
        <taxon>Myxococcia</taxon>
        <taxon>Myxococcales</taxon>
        <taxon>Cystobacterineae</taxon>
        <taxon>Myxococcaceae</taxon>
        <taxon>Corallococcus</taxon>
    </lineage>
</organism>